<name>A0A4S4AZ87_9RHOO</name>
<dbReference type="SUPFAM" id="SSF88659">
    <property type="entry name" value="Sigma3 and sigma4 domains of RNA polymerase sigma factors"/>
    <property type="match status" value="1"/>
</dbReference>
<dbReference type="Pfam" id="PF08281">
    <property type="entry name" value="Sigma70_r4_2"/>
    <property type="match status" value="1"/>
</dbReference>
<evidence type="ECO:0000313" key="8">
    <source>
        <dbReference type="Proteomes" id="UP000308430"/>
    </source>
</evidence>
<dbReference type="InterPro" id="IPR013325">
    <property type="entry name" value="RNA_pol_sigma_r2"/>
</dbReference>
<evidence type="ECO:0000256" key="3">
    <source>
        <dbReference type="ARBA" id="ARBA00023082"/>
    </source>
</evidence>
<dbReference type="RefSeq" id="WP_136348156.1">
    <property type="nucleotide sequence ID" value="NZ_SSOC01000003.1"/>
</dbReference>
<dbReference type="GO" id="GO:0006352">
    <property type="term" value="P:DNA-templated transcription initiation"/>
    <property type="evidence" value="ECO:0007669"/>
    <property type="project" value="InterPro"/>
</dbReference>
<evidence type="ECO:0000259" key="6">
    <source>
        <dbReference type="Pfam" id="PF08281"/>
    </source>
</evidence>
<evidence type="ECO:0000313" key="7">
    <source>
        <dbReference type="EMBL" id="THF65490.1"/>
    </source>
</evidence>
<keyword evidence="4" id="KW-0804">Transcription</keyword>
<accession>A0A4S4AZ87</accession>
<dbReference type="AlphaFoldDB" id="A0A4S4AZ87"/>
<dbReference type="PANTHER" id="PTHR43133">
    <property type="entry name" value="RNA POLYMERASE ECF-TYPE SIGMA FACTO"/>
    <property type="match status" value="1"/>
</dbReference>
<dbReference type="EMBL" id="SSOC01000003">
    <property type="protein sequence ID" value="THF65490.1"/>
    <property type="molecule type" value="Genomic_DNA"/>
</dbReference>
<evidence type="ECO:0000256" key="1">
    <source>
        <dbReference type="ARBA" id="ARBA00010641"/>
    </source>
</evidence>
<reference evidence="7 8" key="1">
    <citation type="submission" date="2019-04" db="EMBL/GenBank/DDBJ databases">
        <title>Azoarcus nasutitermitis sp. nov. isolated from termite nest.</title>
        <authorList>
            <person name="Lin S.-Y."/>
            <person name="Hameed A."/>
            <person name="Hsu Y.-H."/>
            <person name="Young C.-C."/>
        </authorList>
    </citation>
    <scope>NUCLEOTIDE SEQUENCE [LARGE SCALE GENOMIC DNA]</scope>
    <source>
        <strain evidence="7 8">CC-YHH838</strain>
    </source>
</reference>
<evidence type="ECO:0000256" key="4">
    <source>
        <dbReference type="ARBA" id="ARBA00023163"/>
    </source>
</evidence>
<dbReference type="NCBIfam" id="TIGR02937">
    <property type="entry name" value="sigma70-ECF"/>
    <property type="match status" value="1"/>
</dbReference>
<dbReference type="InterPro" id="IPR013324">
    <property type="entry name" value="RNA_pol_sigma_r3/r4-like"/>
</dbReference>
<dbReference type="Gene3D" id="1.10.10.10">
    <property type="entry name" value="Winged helix-like DNA-binding domain superfamily/Winged helix DNA-binding domain"/>
    <property type="match status" value="1"/>
</dbReference>
<dbReference type="OrthoDB" id="9180690at2"/>
<evidence type="ECO:0000259" key="5">
    <source>
        <dbReference type="Pfam" id="PF04542"/>
    </source>
</evidence>
<dbReference type="PANTHER" id="PTHR43133:SF63">
    <property type="entry name" value="RNA POLYMERASE SIGMA FACTOR FECI-RELATED"/>
    <property type="match status" value="1"/>
</dbReference>
<dbReference type="InterPro" id="IPR014284">
    <property type="entry name" value="RNA_pol_sigma-70_dom"/>
</dbReference>
<organism evidence="7 8">
    <name type="scientific">Pseudothauera nasutitermitis</name>
    <dbReference type="NCBI Taxonomy" id="2565930"/>
    <lineage>
        <taxon>Bacteria</taxon>
        <taxon>Pseudomonadati</taxon>
        <taxon>Pseudomonadota</taxon>
        <taxon>Betaproteobacteria</taxon>
        <taxon>Rhodocyclales</taxon>
        <taxon>Zoogloeaceae</taxon>
        <taxon>Pseudothauera</taxon>
    </lineage>
</organism>
<keyword evidence="3" id="KW-0731">Sigma factor</keyword>
<feature type="domain" description="RNA polymerase sigma-70 region 2" evidence="5">
    <location>
        <begin position="13"/>
        <end position="78"/>
    </location>
</feature>
<dbReference type="SUPFAM" id="SSF88946">
    <property type="entry name" value="Sigma2 domain of RNA polymerase sigma factors"/>
    <property type="match status" value="1"/>
</dbReference>
<protein>
    <submittedName>
        <fullName evidence="7">Sigma-70 family RNA polymerase sigma factor</fullName>
    </submittedName>
</protein>
<comment type="caution">
    <text evidence="7">The sequence shown here is derived from an EMBL/GenBank/DDBJ whole genome shotgun (WGS) entry which is preliminary data.</text>
</comment>
<dbReference type="GO" id="GO:0016987">
    <property type="term" value="F:sigma factor activity"/>
    <property type="evidence" value="ECO:0007669"/>
    <property type="project" value="UniProtKB-KW"/>
</dbReference>
<dbReference type="InterPro" id="IPR036388">
    <property type="entry name" value="WH-like_DNA-bd_sf"/>
</dbReference>
<dbReference type="Gene3D" id="1.10.1740.10">
    <property type="match status" value="1"/>
</dbReference>
<dbReference type="InterPro" id="IPR007627">
    <property type="entry name" value="RNA_pol_sigma70_r2"/>
</dbReference>
<dbReference type="Proteomes" id="UP000308430">
    <property type="component" value="Unassembled WGS sequence"/>
</dbReference>
<gene>
    <name evidence="7" type="ORF">E6C76_07850</name>
</gene>
<keyword evidence="8" id="KW-1185">Reference proteome</keyword>
<keyword evidence="2" id="KW-0805">Transcription regulation</keyword>
<sequence>MSARSTQSRFDVFYRDNHAWLQRWLRKKVNCPDNAADLAHDAFVRILAMRTQRALEESRALLVTVAKGLVVDQYRRRTLEQAYLDVLARMPEHEQPSEEARLIVRETLIEVDRMLDGLCANARRAFLLSQVDGLGYAEIAAELGLSVSAVQKYMVRAMQAYYRVTYAAGLPASDAG</sequence>
<dbReference type="InterPro" id="IPR013249">
    <property type="entry name" value="RNA_pol_sigma70_r4_t2"/>
</dbReference>
<dbReference type="NCBIfam" id="NF009180">
    <property type="entry name" value="PRK12528.1"/>
    <property type="match status" value="1"/>
</dbReference>
<dbReference type="GO" id="GO:0003677">
    <property type="term" value="F:DNA binding"/>
    <property type="evidence" value="ECO:0007669"/>
    <property type="project" value="InterPro"/>
</dbReference>
<dbReference type="InterPro" id="IPR039425">
    <property type="entry name" value="RNA_pol_sigma-70-like"/>
</dbReference>
<dbReference type="Pfam" id="PF04542">
    <property type="entry name" value="Sigma70_r2"/>
    <property type="match status" value="1"/>
</dbReference>
<evidence type="ECO:0000256" key="2">
    <source>
        <dbReference type="ARBA" id="ARBA00023015"/>
    </source>
</evidence>
<proteinExistence type="inferred from homology"/>
<feature type="domain" description="RNA polymerase sigma factor 70 region 4 type 2" evidence="6">
    <location>
        <begin position="110"/>
        <end position="159"/>
    </location>
</feature>
<comment type="similarity">
    <text evidence="1">Belongs to the sigma-70 factor family. ECF subfamily.</text>
</comment>